<evidence type="ECO:0000313" key="3">
    <source>
        <dbReference type="EMBL" id="MDG5753777.1"/>
    </source>
</evidence>
<sequence>MNKLHELLYKACRMRASDLHVVANLPPSLRLYGELHRMQEVITETDVHEMIDSIITAEQRARLLAQGELDFSYELPDVARFRLNIFRQRGSVSMAIRIIPLHIPLLSDLQLPPVLQTLITRPQGLLLITGPTGSGKSTTLAALIDHINRTERKHIITLEDPIEYMHTHRQSVIQQREIGQDTSSFAIGLRAALRQDPDVILVGEMRDLETIRTAITAAETGHLVLATLHTSSAAATVERIIDVFPAEQQNKIRLQLANILVASVSQRLFPRMDGQGRLAATEILINNTAVANLIRTGKMEQLPSIMQTSKEQGMHLLEASVKEYMARGLISYEAAKLFIEGV</sequence>
<comment type="similarity">
    <text evidence="1">Belongs to the GSP E family.</text>
</comment>
<dbReference type="Pfam" id="PF00437">
    <property type="entry name" value="T2SSE"/>
    <property type="match status" value="1"/>
</dbReference>
<evidence type="ECO:0000259" key="2">
    <source>
        <dbReference type="PROSITE" id="PS00662"/>
    </source>
</evidence>
<accession>A0ABT6H583</accession>
<dbReference type="Gene3D" id="3.30.450.90">
    <property type="match status" value="1"/>
</dbReference>
<dbReference type="PROSITE" id="PS00662">
    <property type="entry name" value="T2SP_E"/>
    <property type="match status" value="1"/>
</dbReference>
<dbReference type="InterPro" id="IPR001482">
    <property type="entry name" value="T2SS/T4SS_dom"/>
</dbReference>
<evidence type="ECO:0000256" key="1">
    <source>
        <dbReference type="ARBA" id="ARBA00006611"/>
    </source>
</evidence>
<protein>
    <submittedName>
        <fullName evidence="3">Type IV pilus twitching motility protein PilT</fullName>
    </submittedName>
</protein>
<dbReference type="Proteomes" id="UP001218246">
    <property type="component" value="Unassembled WGS sequence"/>
</dbReference>
<dbReference type="PANTHER" id="PTHR30486">
    <property type="entry name" value="TWITCHING MOTILITY PROTEIN PILT"/>
    <property type="match status" value="1"/>
</dbReference>
<evidence type="ECO:0000313" key="4">
    <source>
        <dbReference type="Proteomes" id="UP001218246"/>
    </source>
</evidence>
<dbReference type="InterPro" id="IPR003593">
    <property type="entry name" value="AAA+_ATPase"/>
</dbReference>
<dbReference type="InterPro" id="IPR027417">
    <property type="entry name" value="P-loop_NTPase"/>
</dbReference>
<dbReference type="CDD" id="cd01131">
    <property type="entry name" value="PilT"/>
    <property type="match status" value="1"/>
</dbReference>
<dbReference type="SMART" id="SM00382">
    <property type="entry name" value="AAA"/>
    <property type="match status" value="1"/>
</dbReference>
<name>A0ABT6H583_9BACI</name>
<feature type="domain" description="Bacterial type II secretion system protein E" evidence="2">
    <location>
        <begin position="193"/>
        <end position="207"/>
    </location>
</feature>
<gene>
    <name evidence="3" type="ORF">P6P90_07295</name>
</gene>
<dbReference type="InterPro" id="IPR006321">
    <property type="entry name" value="PilT/PilU"/>
</dbReference>
<dbReference type="SUPFAM" id="SSF52540">
    <property type="entry name" value="P-loop containing nucleoside triphosphate hydrolases"/>
    <property type="match status" value="1"/>
</dbReference>
<proteinExistence type="inferred from homology"/>
<dbReference type="Gene3D" id="3.40.50.300">
    <property type="entry name" value="P-loop containing nucleotide triphosphate hydrolases"/>
    <property type="match status" value="1"/>
</dbReference>
<dbReference type="EMBL" id="JARULN010000004">
    <property type="protein sequence ID" value="MDG5753777.1"/>
    <property type="molecule type" value="Genomic_DNA"/>
</dbReference>
<dbReference type="PANTHER" id="PTHR30486:SF16">
    <property type="entry name" value="TWITCHING MOTILITY PROTEIN PILT"/>
    <property type="match status" value="1"/>
</dbReference>
<dbReference type="NCBIfam" id="TIGR01420">
    <property type="entry name" value="pilT_fam"/>
    <property type="match status" value="1"/>
</dbReference>
<comment type="caution">
    <text evidence="3">The sequence shown here is derived from an EMBL/GenBank/DDBJ whole genome shotgun (WGS) entry which is preliminary data.</text>
</comment>
<keyword evidence="4" id="KW-1185">Reference proteome</keyword>
<dbReference type="InterPro" id="IPR050921">
    <property type="entry name" value="T4SS_GSP_E_ATPase"/>
</dbReference>
<reference evidence="3 4" key="1">
    <citation type="submission" date="2023-04" db="EMBL/GenBank/DDBJ databases">
        <title>Ectobacillus antri isolated from activated sludge.</title>
        <authorList>
            <person name="Yan P."/>
            <person name="Liu X."/>
        </authorList>
    </citation>
    <scope>NUCLEOTIDE SEQUENCE [LARGE SCALE GENOMIC DNA]</scope>
    <source>
        <strain evidence="3 4">C18H</strain>
    </source>
</reference>
<organism evidence="3 4">
    <name type="scientific">Ectobacillus antri</name>
    <dbReference type="NCBI Taxonomy" id="2486280"/>
    <lineage>
        <taxon>Bacteria</taxon>
        <taxon>Bacillati</taxon>
        <taxon>Bacillota</taxon>
        <taxon>Bacilli</taxon>
        <taxon>Bacillales</taxon>
        <taxon>Bacillaceae</taxon>
        <taxon>Ectobacillus</taxon>
    </lineage>
</organism>